<dbReference type="STRING" id="529505.SAMN05421761_1286"/>
<dbReference type="EMBL" id="FTOP01000028">
    <property type="protein sequence ID" value="SIT17515.1"/>
    <property type="molecule type" value="Genomic_DNA"/>
</dbReference>
<keyword evidence="1" id="KW-0812">Transmembrane</keyword>
<evidence type="ECO:0000256" key="1">
    <source>
        <dbReference type="SAM" id="Phobius"/>
    </source>
</evidence>
<dbReference type="OrthoDB" id="826827at2"/>
<keyword evidence="3" id="KW-1185">Reference proteome</keyword>
<keyword evidence="1" id="KW-1133">Transmembrane helix</keyword>
<reference evidence="3" key="1">
    <citation type="submission" date="2017-01" db="EMBL/GenBank/DDBJ databases">
        <authorList>
            <person name="Varghese N."/>
            <person name="Submissions S."/>
        </authorList>
    </citation>
    <scope>NUCLEOTIDE SEQUENCE [LARGE SCALE GENOMIC DNA]</scope>
    <source>
        <strain evidence="3">DSM 46698</strain>
    </source>
</reference>
<accession>A0A1N7Q3V9</accession>
<evidence type="ECO:0000313" key="3">
    <source>
        <dbReference type="Proteomes" id="UP000186026"/>
    </source>
</evidence>
<name>A0A1N7Q3V9_9BACT</name>
<dbReference type="Proteomes" id="UP000186026">
    <property type="component" value="Unassembled WGS sequence"/>
</dbReference>
<dbReference type="RefSeq" id="WP_076503115.1">
    <property type="nucleotide sequence ID" value="NZ_FTOP01000028.1"/>
</dbReference>
<keyword evidence="1" id="KW-0472">Membrane</keyword>
<protein>
    <submittedName>
        <fullName evidence="2">Uncharacterized protein</fullName>
    </submittedName>
</protein>
<evidence type="ECO:0000313" key="2">
    <source>
        <dbReference type="EMBL" id="SIT17515.1"/>
    </source>
</evidence>
<sequence length="75" mass="8739">MDGIVYQAIIGGVVSLLLSIIAYFLHLLIQDIRYMKLEQHKLGHLCIKLRSEQEFIRKWLKKVIIKGSETLRKST</sequence>
<dbReference type="AlphaFoldDB" id="A0A1N7Q3V9"/>
<proteinExistence type="predicted"/>
<gene>
    <name evidence="2" type="ORF">SAMN05421761_1286</name>
</gene>
<organism evidence="2 3">
    <name type="scientific">Belliella pelovolcani</name>
    <dbReference type="NCBI Taxonomy" id="529505"/>
    <lineage>
        <taxon>Bacteria</taxon>
        <taxon>Pseudomonadati</taxon>
        <taxon>Bacteroidota</taxon>
        <taxon>Cytophagia</taxon>
        <taxon>Cytophagales</taxon>
        <taxon>Cyclobacteriaceae</taxon>
        <taxon>Belliella</taxon>
    </lineage>
</organism>
<feature type="transmembrane region" description="Helical" evidence="1">
    <location>
        <begin position="6"/>
        <end position="29"/>
    </location>
</feature>